<dbReference type="SUPFAM" id="SSF48452">
    <property type="entry name" value="TPR-like"/>
    <property type="match status" value="1"/>
</dbReference>
<evidence type="ECO:0000256" key="1">
    <source>
        <dbReference type="PROSITE-ProRule" id="PRU00339"/>
    </source>
</evidence>
<keyword evidence="4" id="KW-1185">Reference proteome</keyword>
<feature type="signal peptide" evidence="2">
    <location>
        <begin position="1"/>
        <end position="20"/>
    </location>
</feature>
<organism evidence="3 4">
    <name type="scientific">Prevotella communis</name>
    <dbReference type="NCBI Taxonomy" id="2913614"/>
    <lineage>
        <taxon>Bacteria</taxon>
        <taxon>Pseudomonadati</taxon>
        <taxon>Bacteroidota</taxon>
        <taxon>Bacteroidia</taxon>
        <taxon>Bacteroidales</taxon>
        <taxon>Prevotellaceae</taxon>
        <taxon>Prevotella</taxon>
    </lineage>
</organism>
<dbReference type="PROSITE" id="PS50005">
    <property type="entry name" value="TPR"/>
    <property type="match status" value="2"/>
</dbReference>
<dbReference type="RefSeq" id="WP_091816115.1">
    <property type="nucleotide sequence ID" value="NZ_FNCQ01000005.1"/>
</dbReference>
<dbReference type="Proteomes" id="UP000198779">
    <property type="component" value="Unassembled WGS sequence"/>
</dbReference>
<proteinExistence type="predicted"/>
<protein>
    <submittedName>
        <fullName evidence="3">TPR repeat-containing protein</fullName>
    </submittedName>
</protein>
<dbReference type="AlphaFoldDB" id="A0A1G7V3H4"/>
<dbReference type="STRING" id="645274.SAMN04487901_10578"/>
<evidence type="ECO:0000256" key="2">
    <source>
        <dbReference type="SAM" id="SignalP"/>
    </source>
</evidence>
<evidence type="ECO:0000313" key="3">
    <source>
        <dbReference type="EMBL" id="SDG54294.1"/>
    </source>
</evidence>
<name>A0A1G7V3H4_9BACT</name>
<dbReference type="EMBL" id="FNCQ01000005">
    <property type="protein sequence ID" value="SDG54294.1"/>
    <property type="molecule type" value="Genomic_DNA"/>
</dbReference>
<feature type="repeat" description="TPR" evidence="1">
    <location>
        <begin position="642"/>
        <end position="675"/>
    </location>
</feature>
<dbReference type="InterPro" id="IPR011990">
    <property type="entry name" value="TPR-like_helical_dom_sf"/>
</dbReference>
<dbReference type="SMART" id="SM00028">
    <property type="entry name" value="TPR"/>
    <property type="match status" value="4"/>
</dbReference>
<gene>
    <name evidence="3" type="ORF">SAMN04487901_10578</name>
</gene>
<feature type="chain" id="PRO_5011614866" evidence="2">
    <location>
        <begin position="21"/>
        <end position="724"/>
    </location>
</feature>
<evidence type="ECO:0000313" key="4">
    <source>
        <dbReference type="Proteomes" id="UP000198779"/>
    </source>
</evidence>
<sequence length="724" mass="81948">MKLKLIALFLLIGASQVLHAQTTDQVPVGDTVYLYNPANEKFFVGENQYKTQASLSANHAYKVVVRKYLDQNNQWDGKTYVMTDSVEAGNYGFSYRNIFIDAIDCVVWVDQSERSEFSDYLWEIVPSKTMKGAFNIYPAEANNAYKHSNMPDRWLGCCDTTALEYPLVSLVKTTDPKVSIDWTFVPMAQGDKMLAERHKALAQKRLALLTGGKPVTSELSITPLLVNPQFSDSKASGWHTTFDVKRGTVTWCGGDQSNPCAEAWQCNFDFCQKLEGMPTGLYKVDMQAFARTNEPRFAWYERDSAFISTVIYANEAELPVHNLMRNTFPNRNDYDFLRPAIDGTNKAAWETVEGSYVLNNLRATSLAFAKGLFDQSIYCYAGDGVLRVGIKEPIVRNGAWSAWDNLRITYLPETKENYAKAVRYHVEKAKETEKIAKTMKGVDVKSLTKALSGIETLLKQGSVSQLRDRLELINKAMKRTRETMLASLHFAAPLQVTSLNPAEDKRRQDLERIHTLGLSYVNLGAMAEMDQNMELSLKCLQSGSDLFAAYPDAFYRQLVAVARAIYHQQLAAGHGDEAANTVVTLIERLEPYNTNAILKELDNAYPIAGELLSVQKNYPKAEEIYRKAANLSLRLGNIEELANRFNMLAYCLAYQEKYDEALEVIDSAIKKQPQDANLYDSKGEFYLMKGDKKNARKMWKQVITLDPDFPQKHETVLYQKLIKK</sequence>
<keyword evidence="2" id="KW-0732">Signal</keyword>
<reference evidence="4" key="1">
    <citation type="submission" date="2016-10" db="EMBL/GenBank/DDBJ databases">
        <authorList>
            <person name="Varghese N."/>
            <person name="Submissions S."/>
        </authorList>
    </citation>
    <scope>NUCLEOTIDE SEQUENCE [LARGE SCALE GENOMIC DNA]</scope>
    <source>
        <strain evidence="4">BP1-148</strain>
    </source>
</reference>
<feature type="repeat" description="TPR" evidence="1">
    <location>
        <begin position="676"/>
        <end position="709"/>
    </location>
</feature>
<dbReference type="Pfam" id="PF13181">
    <property type="entry name" value="TPR_8"/>
    <property type="match status" value="1"/>
</dbReference>
<dbReference type="Gene3D" id="1.25.40.10">
    <property type="entry name" value="Tetratricopeptide repeat domain"/>
    <property type="match status" value="1"/>
</dbReference>
<dbReference type="InterPro" id="IPR019734">
    <property type="entry name" value="TPR_rpt"/>
</dbReference>
<accession>A0A1G7V3H4</accession>
<keyword evidence="1" id="KW-0802">TPR repeat</keyword>